<organism evidence="1 2">
    <name type="scientific">Trichonephila clavata</name>
    <name type="common">Joro spider</name>
    <name type="synonym">Nephila clavata</name>
    <dbReference type="NCBI Taxonomy" id="2740835"/>
    <lineage>
        <taxon>Eukaryota</taxon>
        <taxon>Metazoa</taxon>
        <taxon>Ecdysozoa</taxon>
        <taxon>Arthropoda</taxon>
        <taxon>Chelicerata</taxon>
        <taxon>Arachnida</taxon>
        <taxon>Araneae</taxon>
        <taxon>Araneomorphae</taxon>
        <taxon>Entelegynae</taxon>
        <taxon>Araneoidea</taxon>
        <taxon>Nephilidae</taxon>
        <taxon>Trichonephila</taxon>
    </lineage>
</organism>
<evidence type="ECO:0000313" key="1">
    <source>
        <dbReference type="EMBL" id="GFR13772.1"/>
    </source>
</evidence>
<feature type="non-terminal residue" evidence="1">
    <location>
        <position position="44"/>
    </location>
</feature>
<comment type="caution">
    <text evidence="1">The sequence shown here is derived from an EMBL/GenBank/DDBJ whole genome shotgun (WGS) entry which is preliminary data.</text>
</comment>
<dbReference type="AlphaFoldDB" id="A0A8X6GYQ4"/>
<protein>
    <submittedName>
        <fullName evidence="1">Uncharacterized protein</fullName>
    </submittedName>
</protein>
<name>A0A8X6GYQ4_TRICU</name>
<evidence type="ECO:0000313" key="2">
    <source>
        <dbReference type="Proteomes" id="UP000887116"/>
    </source>
</evidence>
<gene>
    <name evidence="1" type="ORF">TNCT_159371</name>
</gene>
<dbReference type="EMBL" id="BMAO01026979">
    <property type="protein sequence ID" value="GFR13772.1"/>
    <property type="molecule type" value="Genomic_DNA"/>
</dbReference>
<proteinExistence type="predicted"/>
<keyword evidence="2" id="KW-1185">Reference proteome</keyword>
<dbReference type="Proteomes" id="UP000887116">
    <property type="component" value="Unassembled WGS sequence"/>
</dbReference>
<sequence>VGTLSVSNPNNCVLSIDGHITKSVKAVEEYLLKLWREQAYLSLK</sequence>
<accession>A0A8X6GYQ4</accession>
<reference evidence="1" key="1">
    <citation type="submission" date="2020-07" db="EMBL/GenBank/DDBJ databases">
        <title>Multicomponent nature underlies the extraordinary mechanical properties of spider dragline silk.</title>
        <authorList>
            <person name="Kono N."/>
            <person name="Nakamura H."/>
            <person name="Mori M."/>
            <person name="Yoshida Y."/>
            <person name="Ohtoshi R."/>
            <person name="Malay A.D."/>
            <person name="Moran D.A.P."/>
            <person name="Tomita M."/>
            <person name="Numata K."/>
            <person name="Arakawa K."/>
        </authorList>
    </citation>
    <scope>NUCLEOTIDE SEQUENCE</scope>
</reference>